<evidence type="ECO:0000256" key="8">
    <source>
        <dbReference type="ARBA" id="ARBA00022989"/>
    </source>
</evidence>
<dbReference type="InterPro" id="IPR006260">
    <property type="entry name" value="TonB/TolA_C"/>
</dbReference>
<feature type="transmembrane region" description="Helical" evidence="11">
    <location>
        <begin position="12"/>
        <end position="36"/>
    </location>
</feature>
<dbReference type="GO" id="GO:0015031">
    <property type="term" value="P:protein transport"/>
    <property type="evidence" value="ECO:0007669"/>
    <property type="project" value="UniProtKB-KW"/>
</dbReference>
<evidence type="ECO:0000256" key="6">
    <source>
        <dbReference type="ARBA" id="ARBA00022692"/>
    </source>
</evidence>
<feature type="compositionally biased region" description="Basic and acidic residues" evidence="10">
    <location>
        <begin position="159"/>
        <end position="170"/>
    </location>
</feature>
<feature type="compositionally biased region" description="Pro residues" evidence="10">
    <location>
        <begin position="53"/>
        <end position="62"/>
    </location>
</feature>
<dbReference type="AlphaFoldDB" id="A0A0A1W665"/>
<keyword evidence="6 11" id="KW-0812">Transmembrane</keyword>
<dbReference type="SUPFAM" id="SSF74653">
    <property type="entry name" value="TolA/TonB C-terminal domain"/>
    <property type="match status" value="1"/>
</dbReference>
<feature type="domain" description="TonB C-terminal" evidence="12">
    <location>
        <begin position="150"/>
        <end position="244"/>
    </location>
</feature>
<reference evidence="13 14" key="1">
    <citation type="submission" date="2014-11" db="EMBL/GenBank/DDBJ databases">
        <title>Whole genome shotgun sequence of Sphingomonas parapaucimobilis NBRC 15100.</title>
        <authorList>
            <person name="Katano-Makiyama Y."/>
            <person name="Hosoyama A."/>
            <person name="Hashimoto M."/>
            <person name="Hosoyama Y."/>
            <person name="Noguchi M."/>
            <person name="Numata M."/>
            <person name="Tsuchikane K."/>
            <person name="Hirakata S."/>
            <person name="Uohara A."/>
            <person name="Shimodaira J."/>
            <person name="Ohji S."/>
            <person name="Ichikawa N."/>
            <person name="Kimura A."/>
            <person name="Yamazoe A."/>
            <person name="Fujita N."/>
        </authorList>
    </citation>
    <scope>NUCLEOTIDE SEQUENCE [LARGE SCALE GENOMIC DNA]</scope>
    <source>
        <strain evidence="13 14">NBRC 15100</strain>
    </source>
</reference>
<evidence type="ECO:0000256" key="2">
    <source>
        <dbReference type="ARBA" id="ARBA00006555"/>
    </source>
</evidence>
<keyword evidence="7" id="KW-0653">Protein transport</keyword>
<keyword evidence="14" id="KW-1185">Reference proteome</keyword>
<keyword evidence="5" id="KW-0997">Cell inner membrane</keyword>
<name>A0A0A1W665_9SPHN</name>
<dbReference type="InterPro" id="IPR037682">
    <property type="entry name" value="TonB_C"/>
</dbReference>
<comment type="subcellular location">
    <subcellularLocation>
        <location evidence="1">Cell inner membrane</location>
        <topology evidence="1">Single-pass membrane protein</topology>
        <orientation evidence="1">Periplasmic side</orientation>
    </subcellularLocation>
</comment>
<keyword evidence="3" id="KW-0813">Transport</keyword>
<proteinExistence type="inferred from homology"/>
<evidence type="ECO:0000256" key="9">
    <source>
        <dbReference type="ARBA" id="ARBA00023136"/>
    </source>
</evidence>
<dbReference type="PANTHER" id="PTHR33446:SF2">
    <property type="entry name" value="PROTEIN TONB"/>
    <property type="match status" value="1"/>
</dbReference>
<comment type="caution">
    <text evidence="13">The sequence shown here is derived from an EMBL/GenBank/DDBJ whole genome shotgun (WGS) entry which is preliminary data.</text>
</comment>
<feature type="region of interest" description="Disordered" evidence="10">
    <location>
        <begin position="113"/>
        <end position="172"/>
    </location>
</feature>
<evidence type="ECO:0000256" key="4">
    <source>
        <dbReference type="ARBA" id="ARBA00022475"/>
    </source>
</evidence>
<evidence type="ECO:0000256" key="11">
    <source>
        <dbReference type="SAM" id="Phobius"/>
    </source>
</evidence>
<dbReference type="PROSITE" id="PS52015">
    <property type="entry name" value="TONB_CTD"/>
    <property type="match status" value="1"/>
</dbReference>
<dbReference type="eggNOG" id="COG0810">
    <property type="taxonomic scope" value="Bacteria"/>
</dbReference>
<dbReference type="Gene3D" id="3.30.1150.10">
    <property type="match status" value="1"/>
</dbReference>
<keyword evidence="9 11" id="KW-0472">Membrane</keyword>
<feature type="compositionally biased region" description="Gly residues" evidence="10">
    <location>
        <begin position="125"/>
        <end position="145"/>
    </location>
</feature>
<dbReference type="EMBL" id="BBPI01000040">
    <property type="protein sequence ID" value="GAM00930.1"/>
    <property type="molecule type" value="Genomic_DNA"/>
</dbReference>
<evidence type="ECO:0000256" key="10">
    <source>
        <dbReference type="SAM" id="MobiDB-lite"/>
    </source>
</evidence>
<evidence type="ECO:0000256" key="3">
    <source>
        <dbReference type="ARBA" id="ARBA00022448"/>
    </source>
</evidence>
<keyword evidence="8 11" id="KW-1133">Transmembrane helix</keyword>
<dbReference type="Pfam" id="PF03544">
    <property type="entry name" value="TonB_C"/>
    <property type="match status" value="1"/>
</dbReference>
<evidence type="ECO:0000313" key="14">
    <source>
        <dbReference type="Proteomes" id="UP000032305"/>
    </source>
</evidence>
<dbReference type="PANTHER" id="PTHR33446">
    <property type="entry name" value="PROTEIN TONB-RELATED"/>
    <property type="match status" value="1"/>
</dbReference>
<evidence type="ECO:0000256" key="1">
    <source>
        <dbReference type="ARBA" id="ARBA00004383"/>
    </source>
</evidence>
<feature type="compositionally biased region" description="Basic residues" evidence="10">
    <location>
        <begin position="63"/>
        <end position="73"/>
    </location>
</feature>
<evidence type="ECO:0000256" key="5">
    <source>
        <dbReference type="ARBA" id="ARBA00022519"/>
    </source>
</evidence>
<dbReference type="Proteomes" id="UP000032305">
    <property type="component" value="Unassembled WGS sequence"/>
</dbReference>
<sequence length="249" mass="25961">MTLARPDWRDRLRAAIPTALIVGGMGYALVVGLGFAPTLPIPAEALDSFDVRPPAPPPPPRIQPKRVRNHRPRGAAAPPNLRSQATEVVAPPPVVVLPPVSPVIAAPVAGTGAQASQGASDKPGPGTGAGGIGNGTGSGGSGDGDGYGDDTPPRRIKGRIKDSDYPREAAEAGVSGSVTVRYFVNVDGRVSGCVVTRSSGNRALDETTCSLIEKRYRYDPSRDADGRPVRSIIIVSQDWVLEREPPEGR</sequence>
<gene>
    <name evidence="13" type="ORF">SP5_040_00380</name>
</gene>
<accession>A0A0A1W665</accession>
<evidence type="ECO:0000313" key="13">
    <source>
        <dbReference type="EMBL" id="GAM00930.1"/>
    </source>
</evidence>
<dbReference type="GO" id="GO:0055085">
    <property type="term" value="P:transmembrane transport"/>
    <property type="evidence" value="ECO:0007669"/>
    <property type="project" value="InterPro"/>
</dbReference>
<dbReference type="InterPro" id="IPR051045">
    <property type="entry name" value="TonB-dependent_transducer"/>
</dbReference>
<organism evidence="13 14">
    <name type="scientific">Sphingomonas parapaucimobilis NBRC 15100</name>
    <dbReference type="NCBI Taxonomy" id="1219049"/>
    <lineage>
        <taxon>Bacteria</taxon>
        <taxon>Pseudomonadati</taxon>
        <taxon>Pseudomonadota</taxon>
        <taxon>Alphaproteobacteria</taxon>
        <taxon>Sphingomonadales</taxon>
        <taxon>Sphingomonadaceae</taxon>
        <taxon>Sphingomonas</taxon>
    </lineage>
</organism>
<comment type="similarity">
    <text evidence="2">Belongs to the TonB family.</text>
</comment>
<protein>
    <recommendedName>
        <fullName evidence="12">TonB C-terminal domain-containing protein</fullName>
    </recommendedName>
</protein>
<evidence type="ECO:0000259" key="12">
    <source>
        <dbReference type="PROSITE" id="PS52015"/>
    </source>
</evidence>
<feature type="compositionally biased region" description="Low complexity" evidence="10">
    <location>
        <begin position="113"/>
        <end position="124"/>
    </location>
</feature>
<dbReference type="GO" id="GO:0098797">
    <property type="term" value="C:plasma membrane protein complex"/>
    <property type="evidence" value="ECO:0007669"/>
    <property type="project" value="TreeGrafter"/>
</dbReference>
<keyword evidence="4" id="KW-1003">Cell membrane</keyword>
<feature type="region of interest" description="Disordered" evidence="10">
    <location>
        <begin position="50"/>
        <end position="85"/>
    </location>
</feature>
<dbReference type="OrthoDB" id="7390536at2"/>
<dbReference type="RefSeq" id="WP_042486726.1">
    <property type="nucleotide sequence ID" value="NZ_BBPI01000040.1"/>
</dbReference>
<dbReference type="GO" id="GO:0031992">
    <property type="term" value="F:energy transducer activity"/>
    <property type="evidence" value="ECO:0007669"/>
    <property type="project" value="TreeGrafter"/>
</dbReference>
<dbReference type="NCBIfam" id="TIGR01352">
    <property type="entry name" value="tonB_Cterm"/>
    <property type="match status" value="1"/>
</dbReference>
<evidence type="ECO:0000256" key="7">
    <source>
        <dbReference type="ARBA" id="ARBA00022927"/>
    </source>
</evidence>